<protein>
    <submittedName>
        <fullName evidence="1">Uncharacterized protein</fullName>
    </submittedName>
</protein>
<name>A0A8R7URV0_TRIUA</name>
<evidence type="ECO:0000313" key="2">
    <source>
        <dbReference type="Proteomes" id="UP000015106"/>
    </source>
</evidence>
<reference evidence="1" key="2">
    <citation type="submission" date="2018-03" db="EMBL/GenBank/DDBJ databases">
        <title>The Triticum urartu genome reveals the dynamic nature of wheat genome evolution.</title>
        <authorList>
            <person name="Ling H."/>
            <person name="Ma B."/>
            <person name="Shi X."/>
            <person name="Liu H."/>
            <person name="Dong L."/>
            <person name="Sun H."/>
            <person name="Cao Y."/>
            <person name="Gao Q."/>
            <person name="Zheng S."/>
            <person name="Li Y."/>
            <person name="Yu Y."/>
            <person name="Du H."/>
            <person name="Qi M."/>
            <person name="Li Y."/>
            <person name="Yu H."/>
            <person name="Cui Y."/>
            <person name="Wang N."/>
            <person name="Chen C."/>
            <person name="Wu H."/>
            <person name="Zhao Y."/>
            <person name="Zhang J."/>
            <person name="Li Y."/>
            <person name="Zhou W."/>
            <person name="Zhang B."/>
            <person name="Hu W."/>
            <person name="Eijk M."/>
            <person name="Tang J."/>
            <person name="Witsenboer H."/>
            <person name="Zhao S."/>
            <person name="Li Z."/>
            <person name="Zhang A."/>
            <person name="Wang D."/>
            <person name="Liang C."/>
        </authorList>
    </citation>
    <scope>NUCLEOTIDE SEQUENCE [LARGE SCALE GENOMIC DNA]</scope>
    <source>
        <strain evidence="1">cv. G1812</strain>
    </source>
</reference>
<dbReference type="Proteomes" id="UP000015106">
    <property type="component" value="Chromosome 6"/>
</dbReference>
<sequence>VNTNKACCLLVERWDPGIHNHRARTQIDASINIVPLAPSIGLHSKNLELLDAVGDLMAPPKPPEALSHLSDEAFLCTGTFDVMNEVVDAVLHIIGHLPDVVPPVLGRWIKLVHELHLVKESFHGAELILEERCLLPHTCELLVLFAEQ</sequence>
<evidence type="ECO:0000313" key="1">
    <source>
        <dbReference type="EnsemblPlants" id="TuG1812G0600000307.01.T01.cds408158"/>
    </source>
</evidence>
<dbReference type="EnsemblPlants" id="TuG1812G0600000307.01.T01">
    <property type="protein sequence ID" value="TuG1812G0600000307.01.T01.cds408158"/>
    <property type="gene ID" value="TuG1812G0600000307.01"/>
</dbReference>
<dbReference type="AlphaFoldDB" id="A0A8R7URV0"/>
<organism evidence="1 2">
    <name type="scientific">Triticum urartu</name>
    <name type="common">Red wild einkorn</name>
    <name type="synonym">Crithodium urartu</name>
    <dbReference type="NCBI Taxonomy" id="4572"/>
    <lineage>
        <taxon>Eukaryota</taxon>
        <taxon>Viridiplantae</taxon>
        <taxon>Streptophyta</taxon>
        <taxon>Embryophyta</taxon>
        <taxon>Tracheophyta</taxon>
        <taxon>Spermatophyta</taxon>
        <taxon>Magnoliopsida</taxon>
        <taxon>Liliopsida</taxon>
        <taxon>Poales</taxon>
        <taxon>Poaceae</taxon>
        <taxon>BOP clade</taxon>
        <taxon>Pooideae</taxon>
        <taxon>Triticodae</taxon>
        <taxon>Triticeae</taxon>
        <taxon>Triticinae</taxon>
        <taxon>Triticum</taxon>
    </lineage>
</organism>
<dbReference type="Gramene" id="TuG1812G0600000307.01.T01">
    <property type="protein sequence ID" value="TuG1812G0600000307.01.T01.cds408158"/>
    <property type="gene ID" value="TuG1812G0600000307.01"/>
</dbReference>
<accession>A0A8R7URV0</accession>
<proteinExistence type="predicted"/>
<keyword evidence="2" id="KW-1185">Reference proteome</keyword>
<reference evidence="2" key="1">
    <citation type="journal article" date="2013" name="Nature">
        <title>Draft genome of the wheat A-genome progenitor Triticum urartu.</title>
        <authorList>
            <person name="Ling H.Q."/>
            <person name="Zhao S."/>
            <person name="Liu D."/>
            <person name="Wang J."/>
            <person name="Sun H."/>
            <person name="Zhang C."/>
            <person name="Fan H."/>
            <person name="Li D."/>
            <person name="Dong L."/>
            <person name="Tao Y."/>
            <person name="Gao C."/>
            <person name="Wu H."/>
            <person name="Li Y."/>
            <person name="Cui Y."/>
            <person name="Guo X."/>
            <person name="Zheng S."/>
            <person name="Wang B."/>
            <person name="Yu K."/>
            <person name="Liang Q."/>
            <person name="Yang W."/>
            <person name="Lou X."/>
            <person name="Chen J."/>
            <person name="Feng M."/>
            <person name="Jian J."/>
            <person name="Zhang X."/>
            <person name="Luo G."/>
            <person name="Jiang Y."/>
            <person name="Liu J."/>
            <person name="Wang Z."/>
            <person name="Sha Y."/>
            <person name="Zhang B."/>
            <person name="Wu H."/>
            <person name="Tang D."/>
            <person name="Shen Q."/>
            <person name="Xue P."/>
            <person name="Zou S."/>
            <person name="Wang X."/>
            <person name="Liu X."/>
            <person name="Wang F."/>
            <person name="Yang Y."/>
            <person name="An X."/>
            <person name="Dong Z."/>
            <person name="Zhang K."/>
            <person name="Zhang X."/>
            <person name="Luo M.C."/>
            <person name="Dvorak J."/>
            <person name="Tong Y."/>
            <person name="Wang J."/>
            <person name="Yang H."/>
            <person name="Li Z."/>
            <person name="Wang D."/>
            <person name="Zhang A."/>
            <person name="Wang J."/>
        </authorList>
    </citation>
    <scope>NUCLEOTIDE SEQUENCE</scope>
    <source>
        <strain evidence="2">cv. G1812</strain>
    </source>
</reference>
<reference evidence="1" key="3">
    <citation type="submission" date="2022-06" db="UniProtKB">
        <authorList>
            <consortium name="EnsemblPlants"/>
        </authorList>
    </citation>
    <scope>IDENTIFICATION</scope>
</reference>